<keyword evidence="8" id="KW-0647">Proteasome</keyword>
<evidence type="ECO:0000256" key="5">
    <source>
        <dbReference type="ARBA" id="ARBA00022490"/>
    </source>
</evidence>
<protein>
    <recommendedName>
        <fullName evidence="16">Proteasome inhibitor PI31 subunit</fullName>
    </recommendedName>
</protein>
<keyword evidence="7" id="KW-0256">Endoplasmic reticulum</keyword>
<dbReference type="GO" id="GO:0070628">
    <property type="term" value="F:proteasome binding"/>
    <property type="evidence" value="ECO:0007669"/>
    <property type="project" value="InterPro"/>
</dbReference>
<dbReference type="Pfam" id="PF08577">
    <property type="entry name" value="PI31_Prot_C"/>
    <property type="match status" value="1"/>
</dbReference>
<feature type="region of interest" description="Disordered" evidence="11">
    <location>
        <begin position="318"/>
        <end position="338"/>
    </location>
</feature>
<dbReference type="Gene3D" id="3.40.1000.30">
    <property type="match status" value="1"/>
</dbReference>
<dbReference type="InterPro" id="IPR021625">
    <property type="entry name" value="PI31_Prot_N"/>
</dbReference>
<dbReference type="PANTHER" id="PTHR13266">
    <property type="entry name" value="PROTEASOME INHIBITOR"/>
    <property type="match status" value="1"/>
</dbReference>
<dbReference type="AlphaFoldDB" id="A0A899FYM7"/>
<evidence type="ECO:0000256" key="8">
    <source>
        <dbReference type="ARBA" id="ARBA00022942"/>
    </source>
</evidence>
<feature type="region of interest" description="Disordered" evidence="11">
    <location>
        <begin position="183"/>
        <end position="206"/>
    </location>
</feature>
<evidence type="ECO:0000256" key="4">
    <source>
        <dbReference type="ARBA" id="ARBA00022481"/>
    </source>
</evidence>
<evidence type="ECO:0000256" key="3">
    <source>
        <dbReference type="ARBA" id="ARBA00006405"/>
    </source>
</evidence>
<evidence type="ECO:0000313" key="14">
    <source>
        <dbReference type="EMBL" id="QSL64238.1"/>
    </source>
</evidence>
<dbReference type="InterPro" id="IPR045128">
    <property type="entry name" value="PI31-like"/>
</dbReference>
<proteinExistence type="inferred from homology"/>
<evidence type="ECO:0000259" key="13">
    <source>
        <dbReference type="Pfam" id="PF11566"/>
    </source>
</evidence>
<name>A0A899FYM7_9ASCO</name>
<keyword evidence="5" id="KW-0963">Cytoplasm</keyword>
<comment type="subcellular location">
    <subcellularLocation>
        <location evidence="2">Cytoplasm</location>
    </subcellularLocation>
    <subcellularLocation>
        <location evidence="1">Endoplasmic reticulum</location>
    </subcellularLocation>
</comment>
<organism evidence="14 15">
    <name type="scientific">Pneumocystis wakefieldiae</name>
    <dbReference type="NCBI Taxonomy" id="38082"/>
    <lineage>
        <taxon>Eukaryota</taxon>
        <taxon>Fungi</taxon>
        <taxon>Dikarya</taxon>
        <taxon>Ascomycota</taxon>
        <taxon>Taphrinomycotina</taxon>
        <taxon>Pneumocystomycetes</taxon>
        <taxon>Pneumocystaceae</taxon>
        <taxon>Pneumocystis</taxon>
    </lineage>
</organism>
<dbReference type="EMBL" id="CP054532">
    <property type="protein sequence ID" value="QSL64238.1"/>
    <property type="molecule type" value="Genomic_DNA"/>
</dbReference>
<evidence type="ECO:0000256" key="11">
    <source>
        <dbReference type="SAM" id="MobiDB-lite"/>
    </source>
</evidence>
<keyword evidence="15" id="KW-1185">Reference proteome</keyword>
<dbReference type="GO" id="GO:0004866">
    <property type="term" value="F:endopeptidase inhibitor activity"/>
    <property type="evidence" value="ECO:0007669"/>
    <property type="project" value="InterPro"/>
</dbReference>
<evidence type="ECO:0000256" key="7">
    <source>
        <dbReference type="ARBA" id="ARBA00022824"/>
    </source>
</evidence>
<dbReference type="InterPro" id="IPR013886">
    <property type="entry name" value="PI31_Prot_C"/>
</dbReference>
<sequence length="338" mass="38111">MALDCQVDPILSLVKASLEGFSEKNGQKTYISLKNSYDAIACLINAYMLNKGYRLLGFGEDDSLDTPLTQSEIRPLSYILNESNDCFYSFLYSLDSKEAVYIVKLLKMDKKMVILGTIMGKGNTVTHDISIDSYTQKDAFPYSNEVEDRSLRDVYVSSEKIQELLKIYQSNFLEKLVCHSDSNSKRNSPFQGSFPQMPKDNFSSESLKSSTSYKLNLEQRDNQTSNTFDISIGSDDLHPPGIGKHPSLTPCIIKEPILNEIKGSNNGMYPNRIHPIFSGNRGRKDFRLPPGVRYDPVSPNDEFGLGLKNMGSPSRIFRNVGEPDNDEFLPPDVDRMYL</sequence>
<evidence type="ECO:0000256" key="6">
    <source>
        <dbReference type="ARBA" id="ARBA00022553"/>
    </source>
</evidence>
<evidence type="ECO:0000256" key="9">
    <source>
        <dbReference type="ARBA" id="ARBA00022990"/>
    </source>
</evidence>
<accession>A0A899FYM7</accession>
<reference evidence="14" key="1">
    <citation type="submission" date="2020-06" db="EMBL/GenBank/DDBJ databases">
        <title>Genomes of multiple members of Pneumocystis genus reveal paths to human pathogen Pneumocystis jirovecii.</title>
        <authorList>
            <person name="Cisse O.H."/>
            <person name="Ma L."/>
            <person name="Dekker J."/>
            <person name="Khil P."/>
            <person name="Jo J."/>
            <person name="Brenchley J."/>
            <person name="Blair R."/>
            <person name="Pahar B."/>
            <person name="Chabe M."/>
            <person name="Van Rompay K.A."/>
            <person name="Keesler R."/>
            <person name="Sukura A."/>
            <person name="Hirsch V."/>
            <person name="Kutty G."/>
            <person name="Liu Y."/>
            <person name="Peng L."/>
            <person name="Chen J."/>
            <person name="Song J."/>
            <person name="Weissenbacher-Lang C."/>
            <person name="Xu J."/>
            <person name="Upham N.S."/>
            <person name="Stajich J.E."/>
            <person name="Cuomo C.A."/>
            <person name="Cushion M.T."/>
            <person name="Kovacs J.A."/>
        </authorList>
    </citation>
    <scope>NUCLEOTIDE SEQUENCE</scope>
    <source>
        <strain evidence="14">2A</strain>
    </source>
</reference>
<comment type="similarity">
    <text evidence="3">Belongs to the proteasome inhibitor PI31 family.</text>
</comment>
<dbReference type="Pfam" id="PF11566">
    <property type="entry name" value="PI31_Prot_N"/>
    <property type="match status" value="1"/>
</dbReference>
<dbReference type="GO" id="GO:0043161">
    <property type="term" value="P:proteasome-mediated ubiquitin-dependent protein catabolic process"/>
    <property type="evidence" value="ECO:0007669"/>
    <property type="project" value="InterPro"/>
</dbReference>
<dbReference type="GO" id="GO:0000502">
    <property type="term" value="C:proteasome complex"/>
    <property type="evidence" value="ECO:0007669"/>
    <property type="project" value="UniProtKB-KW"/>
</dbReference>
<dbReference type="GO" id="GO:0005783">
    <property type="term" value="C:endoplasmic reticulum"/>
    <property type="evidence" value="ECO:0007669"/>
    <property type="project" value="UniProtKB-SubCell"/>
</dbReference>
<feature type="compositionally biased region" description="Polar residues" evidence="11">
    <location>
        <begin position="185"/>
        <end position="194"/>
    </location>
</feature>
<evidence type="ECO:0000256" key="10">
    <source>
        <dbReference type="ARBA" id="ARBA00024805"/>
    </source>
</evidence>
<evidence type="ECO:0000259" key="12">
    <source>
        <dbReference type="Pfam" id="PF08577"/>
    </source>
</evidence>
<comment type="function">
    <text evidence="10">Plays an important role in control of proteasome function. Inhibits the hydrolysis of protein and peptide substrates by the 20S proteasome. Also inhibits the activation of the proteasome by the proteasome regulatory proteins PA700 and PA28.</text>
</comment>
<dbReference type="OrthoDB" id="68090at2759"/>
<feature type="domain" description="PI31 proteasome regulator C-terminal" evidence="12">
    <location>
        <begin position="232"/>
        <end position="299"/>
    </location>
</feature>
<evidence type="ECO:0000313" key="15">
    <source>
        <dbReference type="Proteomes" id="UP000663699"/>
    </source>
</evidence>
<evidence type="ECO:0000256" key="2">
    <source>
        <dbReference type="ARBA" id="ARBA00004496"/>
    </source>
</evidence>
<dbReference type="PANTHER" id="PTHR13266:SF1">
    <property type="entry name" value="PROTEASOME INHIBITOR PI31 SUBUNIT"/>
    <property type="match status" value="1"/>
</dbReference>
<evidence type="ECO:0008006" key="16">
    <source>
        <dbReference type="Google" id="ProtNLM"/>
    </source>
</evidence>
<dbReference type="Proteomes" id="UP000663699">
    <property type="component" value="Chromosome 1"/>
</dbReference>
<keyword evidence="6" id="KW-0597">Phosphoprotein</keyword>
<keyword evidence="4" id="KW-0488">Methylation</keyword>
<feature type="domain" description="PI31 proteasome regulator N-terminal" evidence="13">
    <location>
        <begin position="32"/>
        <end position="177"/>
    </location>
</feature>
<evidence type="ECO:0000256" key="1">
    <source>
        <dbReference type="ARBA" id="ARBA00004240"/>
    </source>
</evidence>
<keyword evidence="9" id="KW-0007">Acetylation</keyword>
<gene>
    <name evidence="14" type="ORF">MERGE_000393</name>
</gene>